<gene>
    <name evidence="1" type="ORF">METZ01_LOCUS101575</name>
</gene>
<accession>A0A381W8V8</accession>
<dbReference type="EMBL" id="UINC01010999">
    <property type="protein sequence ID" value="SVA48721.1"/>
    <property type="molecule type" value="Genomic_DNA"/>
</dbReference>
<organism evidence="1">
    <name type="scientific">marine metagenome</name>
    <dbReference type="NCBI Taxonomy" id="408172"/>
    <lineage>
        <taxon>unclassified sequences</taxon>
        <taxon>metagenomes</taxon>
        <taxon>ecological metagenomes</taxon>
    </lineage>
</organism>
<name>A0A381W8V8_9ZZZZ</name>
<protein>
    <submittedName>
        <fullName evidence="1">Uncharacterized protein</fullName>
    </submittedName>
</protein>
<evidence type="ECO:0000313" key="1">
    <source>
        <dbReference type="EMBL" id="SVA48721.1"/>
    </source>
</evidence>
<reference evidence="1" key="1">
    <citation type="submission" date="2018-05" db="EMBL/GenBank/DDBJ databases">
        <authorList>
            <person name="Lanie J.A."/>
            <person name="Ng W.-L."/>
            <person name="Kazmierczak K.M."/>
            <person name="Andrzejewski T.M."/>
            <person name="Davidsen T.M."/>
            <person name="Wayne K.J."/>
            <person name="Tettelin H."/>
            <person name="Glass J.I."/>
            <person name="Rusch D."/>
            <person name="Podicherti R."/>
            <person name="Tsui H.-C.T."/>
            <person name="Winkler M.E."/>
        </authorList>
    </citation>
    <scope>NUCLEOTIDE SEQUENCE</scope>
</reference>
<sequence>MNNLTTQNPTAPVFLEVGRPDNPEANCDFPILGWTRLSSLIPSRYNRQKTVKHINTMEGTIREYGFADVIKVFAITSTEDVFAGFTPEDIEEFRSKGLDTSIAIKYTIAESAHRVESLRILHPTTDPLVPIAVIDWISVNDVEEVQKLIISLNVTGKTWTIFDYVKSHAEMTNRSNVKLFREIRDNMKLLTSSKITGTVLTNGLVAGIYSKMIMGHDPLRNGNLTISKTDRKYLDKLLQRIPSWCTSTGTKKISNQFLRRLIYFMWNVQSIIVNKHNKLDFKKWSTFLDRVLIQAGAGLKVSPLPDGDDTFYKWWLEVCQELGIDWDTSVGMYKKQKLQIVS</sequence>
<dbReference type="AlphaFoldDB" id="A0A381W8V8"/>
<proteinExistence type="predicted"/>